<dbReference type="HOGENOM" id="CLU_033082_3_2_1"/>
<gene>
    <name evidence="2" type="ORF">LACBIDRAFT_333018</name>
</gene>
<dbReference type="OrthoDB" id="3217871at2759"/>
<dbReference type="InParanoid" id="B0DUK4"/>
<dbReference type="RefSeq" id="XP_001887572.1">
    <property type="nucleotide sequence ID" value="XM_001887537.1"/>
</dbReference>
<dbReference type="EMBL" id="DS547136">
    <property type="protein sequence ID" value="EDR01759.1"/>
    <property type="molecule type" value="Genomic_DNA"/>
</dbReference>
<feature type="domain" description="BTB" evidence="1">
    <location>
        <begin position="14"/>
        <end position="89"/>
    </location>
</feature>
<dbReference type="GeneID" id="6083240"/>
<dbReference type="SUPFAM" id="SSF54695">
    <property type="entry name" value="POZ domain"/>
    <property type="match status" value="1"/>
</dbReference>
<dbReference type="AlphaFoldDB" id="B0DUK4"/>
<name>B0DUK4_LACBS</name>
<dbReference type="STRING" id="486041.B0DUK4"/>
<organism evidence="3">
    <name type="scientific">Laccaria bicolor (strain S238N-H82 / ATCC MYA-4686)</name>
    <name type="common">Bicoloured deceiver</name>
    <name type="synonym">Laccaria laccata var. bicolor</name>
    <dbReference type="NCBI Taxonomy" id="486041"/>
    <lineage>
        <taxon>Eukaryota</taxon>
        <taxon>Fungi</taxon>
        <taxon>Dikarya</taxon>
        <taxon>Basidiomycota</taxon>
        <taxon>Agaricomycotina</taxon>
        <taxon>Agaricomycetes</taxon>
        <taxon>Agaricomycetidae</taxon>
        <taxon>Agaricales</taxon>
        <taxon>Agaricineae</taxon>
        <taxon>Hydnangiaceae</taxon>
        <taxon>Laccaria</taxon>
    </lineage>
</organism>
<evidence type="ECO:0000313" key="3">
    <source>
        <dbReference type="Proteomes" id="UP000001194"/>
    </source>
</evidence>
<dbReference type="KEGG" id="lbc:LACBIDRAFT_333018"/>
<dbReference type="Gene3D" id="3.30.710.10">
    <property type="entry name" value="Potassium Channel Kv1.1, Chain A"/>
    <property type="match status" value="1"/>
</dbReference>
<keyword evidence="3" id="KW-1185">Reference proteome</keyword>
<dbReference type="Pfam" id="PF00651">
    <property type="entry name" value="BTB"/>
    <property type="match status" value="1"/>
</dbReference>
<reference evidence="2 3" key="1">
    <citation type="journal article" date="2008" name="Nature">
        <title>The genome of Laccaria bicolor provides insights into mycorrhizal symbiosis.</title>
        <authorList>
            <person name="Martin F."/>
            <person name="Aerts A."/>
            <person name="Ahren D."/>
            <person name="Brun A."/>
            <person name="Danchin E.G.J."/>
            <person name="Duchaussoy F."/>
            <person name="Gibon J."/>
            <person name="Kohler A."/>
            <person name="Lindquist E."/>
            <person name="Pereda V."/>
            <person name="Salamov A."/>
            <person name="Shapiro H.J."/>
            <person name="Wuyts J."/>
            <person name="Blaudez D."/>
            <person name="Buee M."/>
            <person name="Brokstein P."/>
            <person name="Canbaeck B."/>
            <person name="Cohen D."/>
            <person name="Courty P.E."/>
            <person name="Coutinho P.M."/>
            <person name="Delaruelle C."/>
            <person name="Detter J.C."/>
            <person name="Deveau A."/>
            <person name="DiFazio S."/>
            <person name="Duplessis S."/>
            <person name="Fraissinet-Tachet L."/>
            <person name="Lucic E."/>
            <person name="Frey-Klett P."/>
            <person name="Fourrey C."/>
            <person name="Feussner I."/>
            <person name="Gay G."/>
            <person name="Grimwood J."/>
            <person name="Hoegger P.J."/>
            <person name="Jain P."/>
            <person name="Kilaru S."/>
            <person name="Labbe J."/>
            <person name="Lin Y.C."/>
            <person name="Legue V."/>
            <person name="Le Tacon F."/>
            <person name="Marmeisse R."/>
            <person name="Melayah D."/>
            <person name="Montanini B."/>
            <person name="Muratet M."/>
            <person name="Nehls U."/>
            <person name="Niculita-Hirzel H."/>
            <person name="Oudot-Le Secq M.P."/>
            <person name="Peter M."/>
            <person name="Quesneville H."/>
            <person name="Rajashekar B."/>
            <person name="Reich M."/>
            <person name="Rouhier N."/>
            <person name="Schmutz J."/>
            <person name="Yin T."/>
            <person name="Chalot M."/>
            <person name="Henrissat B."/>
            <person name="Kuees U."/>
            <person name="Lucas S."/>
            <person name="Van de Peer Y."/>
            <person name="Podila G.K."/>
            <person name="Polle A."/>
            <person name="Pukkila P.J."/>
            <person name="Richardson P.M."/>
            <person name="Rouze P."/>
            <person name="Sanders I.R."/>
            <person name="Stajich J.E."/>
            <person name="Tunlid A."/>
            <person name="Tuskan G."/>
            <person name="Grigoriev I.V."/>
        </authorList>
    </citation>
    <scope>NUCLEOTIDE SEQUENCE [LARGE SCALE GENOMIC DNA]</scope>
    <source>
        <strain evidence="3">S238N-H82 / ATCC MYA-4686</strain>
    </source>
</reference>
<protein>
    <submittedName>
        <fullName evidence="2">Predicted protein</fullName>
    </submittedName>
</protein>
<dbReference type="SMART" id="SM00225">
    <property type="entry name" value="BTB"/>
    <property type="match status" value="1"/>
</dbReference>
<dbReference type="InterPro" id="IPR000210">
    <property type="entry name" value="BTB/POZ_dom"/>
</dbReference>
<dbReference type="PROSITE" id="PS50097">
    <property type="entry name" value="BTB"/>
    <property type="match status" value="1"/>
</dbReference>
<proteinExistence type="predicted"/>
<dbReference type="CDD" id="cd18186">
    <property type="entry name" value="BTB_POZ_ZBTB_KLHL-like"/>
    <property type="match status" value="1"/>
</dbReference>
<dbReference type="Proteomes" id="UP000001194">
    <property type="component" value="Unassembled WGS sequence"/>
</dbReference>
<evidence type="ECO:0000313" key="2">
    <source>
        <dbReference type="EMBL" id="EDR01759.1"/>
    </source>
</evidence>
<sequence>MDPDLITRSKIWFDDGSVVIQAEQTQFRVHRSMLSRHSSVFRDMFSVPQPPGDQEPVIEGCSIVHVSESSLDWKNLLTLMYDNLRAYRSDDPMPISLIAVMLRLGKKYDMEHFLKEAVARLQYEFPRNLSDWDSICDQPFLKIAPSGDLVLLDITILAREARIQSILPLAYFLFCRGEEQMKQVFLIYDTEYGTKAIAPPDLQKILVLGREGMLRGIMDNTYGWLADDKCIPHTSCKRPTLCAAARLKLLLKVCIPIPDVEIALDQWNKAEHATDLCDTCAKQAEIRYRIGRQEFWSELPSYFDLDNWEHLTDSPT</sequence>
<evidence type="ECO:0000259" key="1">
    <source>
        <dbReference type="PROSITE" id="PS50097"/>
    </source>
</evidence>
<accession>B0DUK4</accession>
<dbReference type="InterPro" id="IPR011333">
    <property type="entry name" value="SKP1/BTB/POZ_sf"/>
</dbReference>